<dbReference type="GO" id="GO:0016757">
    <property type="term" value="F:glycosyltransferase activity"/>
    <property type="evidence" value="ECO:0007669"/>
    <property type="project" value="InterPro"/>
</dbReference>
<evidence type="ECO:0000259" key="2">
    <source>
        <dbReference type="Pfam" id="PF13439"/>
    </source>
</evidence>
<dbReference type="SUPFAM" id="SSF53756">
    <property type="entry name" value="UDP-Glycosyltransferase/glycogen phosphorylase"/>
    <property type="match status" value="1"/>
</dbReference>
<feature type="domain" description="Glycosyl transferase family 1" evidence="1">
    <location>
        <begin position="187"/>
        <end position="347"/>
    </location>
</feature>
<dbReference type="PANTHER" id="PTHR12526:SF637">
    <property type="entry name" value="GLYCOSYLTRANSFERASE EPSF-RELATED"/>
    <property type="match status" value="1"/>
</dbReference>
<protein>
    <submittedName>
        <fullName evidence="3">Glycosyltransferase</fullName>
    </submittedName>
</protein>
<dbReference type="InterPro" id="IPR001296">
    <property type="entry name" value="Glyco_trans_1"/>
</dbReference>
<sequence length="375" mass="41445">MGQAVSNLNMAAQPIVHLIHSGGFYGAERMLLDHCLVTPGQHRVVFLDAPPALLQRFTEAGVSCHNCHDLKALLAHLRQQPGLLNAHNFKAQVFAWICARRLRLPLVLTQHGFTPRSLKQKLYTWTSLRLCRSRQVRRVACVAQSIARLHLAAGVAPDKLQVIANGLPQPLPPRATNYEGPPSGEPQVRRDEMEPLVGFVGRLSEEKGPDLFLDALVALCRQRPQLKAVLLGDGEQNQALRQRIDAEGLSLRILLPGYQQDMQPWLRRLNVLVISSRTEGTPMILLEAMQAGTPIAAFAVGGIPDVLQHRHNGLLATPLDSAELARCIGELLDDPALAQTLAEAARATQREHYHLPTLARSWDELYRLAREADPA</sequence>
<dbReference type="EMBL" id="WHUV01000002">
    <property type="protein sequence ID" value="MQA54155.1"/>
    <property type="molecule type" value="Genomic_DNA"/>
</dbReference>
<proteinExistence type="predicted"/>
<dbReference type="PANTHER" id="PTHR12526">
    <property type="entry name" value="GLYCOSYLTRANSFERASE"/>
    <property type="match status" value="1"/>
</dbReference>
<feature type="domain" description="Glycosyltransferase subfamily 4-like N-terminal" evidence="2">
    <location>
        <begin position="70"/>
        <end position="166"/>
    </location>
</feature>
<comment type="caution">
    <text evidence="3">The sequence shown here is derived from an EMBL/GenBank/DDBJ whole genome shotgun (WGS) entry which is preliminary data.</text>
</comment>
<name>A0A7X1PLF1_9PSED</name>
<accession>A0A7X1PLF1</accession>
<evidence type="ECO:0000313" key="4">
    <source>
        <dbReference type="Proteomes" id="UP000486534"/>
    </source>
</evidence>
<reference evidence="3 4" key="1">
    <citation type="submission" date="2019-10" db="EMBL/GenBank/DDBJ databases">
        <title>Pseudomonas dajingensis sp. nov., isolated from the profound head ulcers of farmed Murray cod (Maccullochella peelii peelii).</title>
        <authorList>
            <person name="Liu Y."/>
        </authorList>
    </citation>
    <scope>NUCLEOTIDE SEQUENCE [LARGE SCALE GENOMIC DNA]</scope>
    <source>
        <strain evidence="3 4">MC042</strain>
    </source>
</reference>
<dbReference type="GO" id="GO:1901135">
    <property type="term" value="P:carbohydrate derivative metabolic process"/>
    <property type="evidence" value="ECO:0007669"/>
    <property type="project" value="UniProtKB-ARBA"/>
</dbReference>
<evidence type="ECO:0000313" key="3">
    <source>
        <dbReference type="EMBL" id="MQA54155.1"/>
    </source>
</evidence>
<dbReference type="Pfam" id="PF00534">
    <property type="entry name" value="Glycos_transf_1"/>
    <property type="match status" value="1"/>
</dbReference>
<organism evidence="3 4">
    <name type="scientific">Pseudomonas piscis</name>
    <dbReference type="NCBI Taxonomy" id="2614538"/>
    <lineage>
        <taxon>Bacteria</taxon>
        <taxon>Pseudomonadati</taxon>
        <taxon>Pseudomonadota</taxon>
        <taxon>Gammaproteobacteria</taxon>
        <taxon>Pseudomonadales</taxon>
        <taxon>Pseudomonadaceae</taxon>
        <taxon>Pseudomonas</taxon>
    </lineage>
</organism>
<dbReference type="InterPro" id="IPR028098">
    <property type="entry name" value="Glyco_trans_4-like_N"/>
</dbReference>
<dbReference type="Gene3D" id="3.40.50.2000">
    <property type="entry name" value="Glycogen Phosphorylase B"/>
    <property type="match status" value="2"/>
</dbReference>
<dbReference type="Pfam" id="PF13439">
    <property type="entry name" value="Glyco_transf_4"/>
    <property type="match status" value="1"/>
</dbReference>
<dbReference type="AlphaFoldDB" id="A0A7X1PLF1"/>
<keyword evidence="3" id="KW-0808">Transferase</keyword>
<dbReference type="Proteomes" id="UP000486534">
    <property type="component" value="Unassembled WGS sequence"/>
</dbReference>
<evidence type="ECO:0000259" key="1">
    <source>
        <dbReference type="Pfam" id="PF00534"/>
    </source>
</evidence>
<dbReference type="CDD" id="cd03801">
    <property type="entry name" value="GT4_PimA-like"/>
    <property type="match status" value="1"/>
</dbReference>
<gene>
    <name evidence="3" type="ORF">GDH07_12625</name>
</gene>